<protein>
    <submittedName>
        <fullName evidence="2">Uncharacterized protein LOC104211908</fullName>
    </submittedName>
</protein>
<keyword evidence="1" id="KW-1185">Reference proteome</keyword>
<accession>A0A1U7UYW2</accession>
<dbReference type="AlphaFoldDB" id="A0A1U7UYW2"/>
<name>A0A1U7UYW2_NICSY</name>
<reference evidence="1" key="1">
    <citation type="journal article" date="2013" name="Genome Biol.">
        <title>Reference genomes and transcriptomes of Nicotiana sylvestris and Nicotiana tomentosiformis.</title>
        <authorList>
            <person name="Sierro N."/>
            <person name="Battey J.N."/>
            <person name="Ouadi S."/>
            <person name="Bovet L."/>
            <person name="Goepfert S."/>
            <person name="Bakaher N."/>
            <person name="Peitsch M.C."/>
            <person name="Ivanov N.V."/>
        </authorList>
    </citation>
    <scope>NUCLEOTIDE SEQUENCE [LARGE SCALE GENOMIC DNA]</scope>
</reference>
<organism evidence="1 2">
    <name type="scientific">Nicotiana sylvestris</name>
    <name type="common">Wood tobacco</name>
    <name type="synonym">South American tobacco</name>
    <dbReference type="NCBI Taxonomy" id="4096"/>
    <lineage>
        <taxon>Eukaryota</taxon>
        <taxon>Viridiplantae</taxon>
        <taxon>Streptophyta</taxon>
        <taxon>Embryophyta</taxon>
        <taxon>Tracheophyta</taxon>
        <taxon>Spermatophyta</taxon>
        <taxon>Magnoliopsida</taxon>
        <taxon>eudicotyledons</taxon>
        <taxon>Gunneridae</taxon>
        <taxon>Pentapetalae</taxon>
        <taxon>asterids</taxon>
        <taxon>lamiids</taxon>
        <taxon>Solanales</taxon>
        <taxon>Solanaceae</taxon>
        <taxon>Nicotianoideae</taxon>
        <taxon>Nicotianeae</taxon>
        <taxon>Nicotiana</taxon>
    </lineage>
</organism>
<dbReference type="Proteomes" id="UP000189701">
    <property type="component" value="Unplaced"/>
</dbReference>
<reference evidence="2" key="2">
    <citation type="submission" date="2025-08" db="UniProtKB">
        <authorList>
            <consortium name="RefSeq"/>
        </authorList>
    </citation>
    <scope>IDENTIFICATION</scope>
    <source>
        <tissue evidence="2">Leaf</tissue>
    </source>
</reference>
<dbReference type="STRING" id="4096.A0A1U7UYW2"/>
<dbReference type="eggNOG" id="KOG0739">
    <property type="taxonomic scope" value="Eukaryota"/>
</dbReference>
<gene>
    <name evidence="2" type="primary">LOC104211908</name>
</gene>
<evidence type="ECO:0000313" key="2">
    <source>
        <dbReference type="RefSeq" id="XP_009759353.1"/>
    </source>
</evidence>
<dbReference type="RefSeq" id="XP_009759353.1">
    <property type="nucleotide sequence ID" value="XM_009761051.1"/>
</dbReference>
<evidence type="ECO:0000313" key="1">
    <source>
        <dbReference type="Proteomes" id="UP000189701"/>
    </source>
</evidence>
<proteinExistence type="predicted"/>
<sequence length="372" mass="40740">MDSCNWVDTGQGRNHLSFLWFILKDLVREEKYRGYSRKLLEVHKSWSTSQVEDFQGSGNFQCVKKVFFEHIHETKDGVFFIKTHDGLTLVLCGPKQQGANQFILQELAAQGLASLFCSFAALLRLFHGFTVHEVICYSRSYCQGSRGFSYLFGKGPRLFILGSSSKRKAVYDQGSEEEEDGGSLVTRPQACRCIISDDEVEASTHHSIPLTESVETPVVILDDDDAAPAVAHDSVEQLFISGFGSASLGPVFDEAPLASFSTPVSVTPSLTISAVFVPPQAIFTTSTIPSSTIPPPLTHRAEVGSSSRSSAMRQVIIEVPTEGNLLKKSGQADVWLKPLIGPIERAKLEIHSSLTLMYDIVHASLKANLIGT</sequence>